<comment type="caution">
    <text evidence="1">The sequence shown here is derived from an EMBL/GenBank/DDBJ whole genome shotgun (WGS) entry which is preliminary data.</text>
</comment>
<dbReference type="Proteomes" id="UP001065298">
    <property type="component" value="Chromosome 6"/>
</dbReference>
<reference evidence="1" key="1">
    <citation type="submission" date="2022-06" db="EMBL/GenBank/DDBJ databases">
        <title>Fusarium solani species complex genomes reveal bases of compartmentalisation and animal pathogenesis.</title>
        <authorList>
            <person name="Tsai I.J."/>
        </authorList>
    </citation>
    <scope>NUCLEOTIDE SEQUENCE</scope>
    <source>
        <strain evidence="1">Fu6.1</strain>
    </source>
</reference>
<accession>A0ACC0QV90</accession>
<name>A0ACC0QV90_9HYPO</name>
<dbReference type="EMBL" id="CM046508">
    <property type="protein sequence ID" value="KAI8666744.1"/>
    <property type="molecule type" value="Genomic_DNA"/>
</dbReference>
<keyword evidence="2" id="KW-1185">Reference proteome</keyword>
<evidence type="ECO:0000313" key="2">
    <source>
        <dbReference type="Proteomes" id="UP001065298"/>
    </source>
</evidence>
<evidence type="ECO:0000313" key="1">
    <source>
        <dbReference type="EMBL" id="KAI8666744.1"/>
    </source>
</evidence>
<organism evidence="1 2">
    <name type="scientific">Fusarium keratoplasticum</name>
    <dbReference type="NCBI Taxonomy" id="1328300"/>
    <lineage>
        <taxon>Eukaryota</taxon>
        <taxon>Fungi</taxon>
        <taxon>Dikarya</taxon>
        <taxon>Ascomycota</taxon>
        <taxon>Pezizomycotina</taxon>
        <taxon>Sordariomycetes</taxon>
        <taxon>Hypocreomycetidae</taxon>
        <taxon>Hypocreales</taxon>
        <taxon>Nectriaceae</taxon>
        <taxon>Fusarium</taxon>
        <taxon>Fusarium solani species complex</taxon>
    </lineage>
</organism>
<gene>
    <name evidence="1" type="ORF">NCS57_00900700</name>
</gene>
<proteinExistence type="predicted"/>
<sequence length="494" mass="53325">MANISLTSGAPGHEPASKGPGVTIDAVDPIDSKVHAAKFSTKRKIHVVVAGLACAFNGSFGTSMPSGALDAISSHFGVYDQVQLTLLNSLNLAGFVVGPLFFGPLSEYIGRRPVMISTFFGYLVFMLACSGAPNYTALLIFRLLCGLNAAAPMAVIGGLYADVLDDPSERGTAMSLYLAISGIGPLLGPFVSGFASQASWRWAFWAAALIAVPTLPLVLTLPETFAPVLHNREIHKRRKNGEEGIEEAQMTELHPFDAREIFLRPVVMMATEPILSLSSLYLTLTNSLFYISFQAYPLVFEGMYHLRTEIAGLTYLPIALGSVIAFLGFMVYTPWYDRSKAAGKPWAQREINRRLPIACFAAPLLVIALFWFGWTSKPSISPYVPAIGGFFSGAGFLLIFMSILNYITDVFREASASAHAGAGCMRSLGAIVIPLAAGPMYDRLGVHWAQSLLGFLSLVMGAIPFFFMKYGERLMQKSKAAQGGNTIKGESVMI</sequence>
<protein>
    <submittedName>
        <fullName evidence="1">MFS domain-containing protein</fullName>
    </submittedName>
</protein>